<dbReference type="AlphaFoldDB" id="A0A3Q8CPL0"/>
<dbReference type="PANTHER" id="PTHR36838:SF1">
    <property type="entry name" value="SLR1864 PROTEIN"/>
    <property type="match status" value="1"/>
</dbReference>
<keyword evidence="5 8" id="KW-0812">Transmembrane</keyword>
<organism evidence="9 10">
    <name type="scientific">Liquorilactobacillus nagelii</name>
    <dbReference type="NCBI Taxonomy" id="82688"/>
    <lineage>
        <taxon>Bacteria</taxon>
        <taxon>Bacillati</taxon>
        <taxon>Bacillota</taxon>
        <taxon>Bacilli</taxon>
        <taxon>Lactobacillales</taxon>
        <taxon>Lactobacillaceae</taxon>
        <taxon>Liquorilactobacillus</taxon>
    </lineage>
</organism>
<gene>
    <name evidence="9" type="ORF">BSQ50_08970</name>
</gene>
<evidence type="ECO:0000256" key="6">
    <source>
        <dbReference type="ARBA" id="ARBA00022989"/>
    </source>
</evidence>
<dbReference type="Pfam" id="PF03547">
    <property type="entry name" value="Mem_trans"/>
    <property type="match status" value="1"/>
</dbReference>
<name>A0A3Q8CPL0_9LACO</name>
<evidence type="ECO:0000256" key="1">
    <source>
        <dbReference type="ARBA" id="ARBA00004651"/>
    </source>
</evidence>
<feature type="transmembrane region" description="Helical" evidence="8">
    <location>
        <begin position="257"/>
        <end position="276"/>
    </location>
</feature>
<evidence type="ECO:0000313" key="9">
    <source>
        <dbReference type="EMBL" id="AUJ32654.1"/>
    </source>
</evidence>
<feature type="transmembrane region" description="Helical" evidence="8">
    <location>
        <begin position="36"/>
        <end position="54"/>
    </location>
</feature>
<evidence type="ECO:0000256" key="8">
    <source>
        <dbReference type="SAM" id="Phobius"/>
    </source>
</evidence>
<feature type="transmembrane region" description="Helical" evidence="8">
    <location>
        <begin position="103"/>
        <end position="121"/>
    </location>
</feature>
<dbReference type="Gene3D" id="1.20.1530.20">
    <property type="match status" value="1"/>
</dbReference>
<dbReference type="GeneID" id="78520752"/>
<comment type="subcellular location">
    <subcellularLocation>
        <location evidence="1">Cell membrane</location>
        <topology evidence="1">Multi-pass membrane protein</topology>
    </subcellularLocation>
</comment>
<dbReference type="PANTHER" id="PTHR36838">
    <property type="entry name" value="AUXIN EFFLUX CARRIER FAMILY PROTEIN"/>
    <property type="match status" value="1"/>
</dbReference>
<evidence type="ECO:0000256" key="3">
    <source>
        <dbReference type="ARBA" id="ARBA00022448"/>
    </source>
</evidence>
<feature type="transmembrane region" description="Helical" evidence="8">
    <location>
        <begin position="288"/>
        <end position="307"/>
    </location>
</feature>
<evidence type="ECO:0000256" key="7">
    <source>
        <dbReference type="ARBA" id="ARBA00023136"/>
    </source>
</evidence>
<evidence type="ECO:0000256" key="4">
    <source>
        <dbReference type="ARBA" id="ARBA00022475"/>
    </source>
</evidence>
<dbReference type="GO" id="GO:0055085">
    <property type="term" value="P:transmembrane transport"/>
    <property type="evidence" value="ECO:0007669"/>
    <property type="project" value="InterPro"/>
</dbReference>
<feature type="transmembrane region" description="Helical" evidence="8">
    <location>
        <begin position="161"/>
        <end position="181"/>
    </location>
</feature>
<dbReference type="InterPro" id="IPR004776">
    <property type="entry name" value="Mem_transp_PIN-like"/>
</dbReference>
<dbReference type="InterPro" id="IPR038770">
    <property type="entry name" value="Na+/solute_symporter_sf"/>
</dbReference>
<dbReference type="KEGG" id="lng:BSQ50_08970"/>
<dbReference type="Proteomes" id="UP000324497">
    <property type="component" value="Chromosome"/>
</dbReference>
<evidence type="ECO:0000256" key="2">
    <source>
        <dbReference type="ARBA" id="ARBA00010145"/>
    </source>
</evidence>
<evidence type="ECO:0000256" key="5">
    <source>
        <dbReference type="ARBA" id="ARBA00022692"/>
    </source>
</evidence>
<keyword evidence="7 8" id="KW-0472">Membrane</keyword>
<feature type="transmembrane region" description="Helical" evidence="8">
    <location>
        <begin position="127"/>
        <end position="149"/>
    </location>
</feature>
<sequence length="311" mass="34426">MNIGLLFNQIFLMFCLMLLGLLANKIKFIHEQTANDLTNILLYLVSPCLIIKSFEIHYSAQRLDQLLLIASSMLIIYSLQILCSKLIFHAVTDPRLQRITKFGSIYSNAGFIGIPLVSSLFGDRGVFYAVVPIVFFNLFNWTHGVALFNKEESKIGIKQEFFRVIFNPNIIAILLGGLIFASSLQLPGILKQLINDISAINTPLSMLVIGNSFANITLKDCRLSWALAAAVILRNLIYPLLTVVVISFLGITGMAQAAVVLMMACPVAGIVVLFTLQQHEDPSPAITLMSLSTLLSVITIPLVFIISREFF</sequence>
<dbReference type="EMBL" id="CP018180">
    <property type="protein sequence ID" value="AUJ32654.1"/>
    <property type="molecule type" value="Genomic_DNA"/>
</dbReference>
<reference evidence="9 10" key="1">
    <citation type="submission" date="2016-11" db="EMBL/GenBank/DDBJ databases">
        <title>Interaction between Lactobacillus species and yeast in water kefir.</title>
        <authorList>
            <person name="Behr J."/>
            <person name="Xu D."/>
            <person name="Vogel R.F."/>
        </authorList>
    </citation>
    <scope>NUCLEOTIDE SEQUENCE [LARGE SCALE GENOMIC DNA]</scope>
    <source>
        <strain evidence="9 10">TMW 1.1827</strain>
    </source>
</reference>
<comment type="similarity">
    <text evidence="2">Belongs to the auxin efflux carrier (TC 2.A.69) family.</text>
</comment>
<keyword evidence="3" id="KW-0813">Transport</keyword>
<dbReference type="RefSeq" id="WP_057884684.1">
    <property type="nucleotide sequence ID" value="NZ_CP018180.1"/>
</dbReference>
<protein>
    <submittedName>
        <fullName evidence="9">Transporter</fullName>
    </submittedName>
</protein>
<accession>A0A3Q8CPL0</accession>
<feature type="transmembrane region" description="Helical" evidence="8">
    <location>
        <begin position="66"/>
        <end position="91"/>
    </location>
</feature>
<keyword evidence="6 8" id="KW-1133">Transmembrane helix</keyword>
<keyword evidence="4" id="KW-1003">Cell membrane</keyword>
<keyword evidence="10" id="KW-1185">Reference proteome</keyword>
<dbReference type="GO" id="GO:0005886">
    <property type="term" value="C:plasma membrane"/>
    <property type="evidence" value="ECO:0007669"/>
    <property type="project" value="UniProtKB-SubCell"/>
</dbReference>
<evidence type="ECO:0000313" key="10">
    <source>
        <dbReference type="Proteomes" id="UP000324497"/>
    </source>
</evidence>
<proteinExistence type="inferred from homology"/>
<feature type="transmembrane region" description="Helical" evidence="8">
    <location>
        <begin position="6"/>
        <end position="24"/>
    </location>
</feature>
<feature type="transmembrane region" description="Helical" evidence="8">
    <location>
        <begin position="225"/>
        <end position="251"/>
    </location>
</feature>